<dbReference type="GO" id="GO:0016787">
    <property type="term" value="F:hydrolase activity"/>
    <property type="evidence" value="ECO:0007669"/>
    <property type="project" value="UniProtKB-KW"/>
</dbReference>
<dbReference type="PANTHER" id="PTHR43519">
    <property type="entry name" value="ATP-DEPENDENT RNA HELICASE HRPB"/>
    <property type="match status" value="1"/>
</dbReference>
<evidence type="ECO:0000256" key="1">
    <source>
        <dbReference type="ARBA" id="ARBA00022801"/>
    </source>
</evidence>
<proteinExistence type="predicted"/>
<feature type="domain" description="Helicase-associated" evidence="3">
    <location>
        <begin position="15"/>
        <end position="109"/>
    </location>
</feature>
<keyword evidence="2" id="KW-0067">ATP-binding</keyword>
<sequence length="231" mass="25158">MAGPATSRFRGLCRECRVVLTLLGAFDAKEESRVLSSHGRDLARLPLHPRLAHLALKASTLEDDGPSNADTTVAELCALLEQERDVLQLQEGNAKVSAAPRCADARTRLLALKTRALPACYRNIRPLPGQCKQVLQSAARLQRELPSAAKAVRIKNPGPFLALAYPERVARRAKNNRFLLRDGTSCIVKDPMLQGEEFLAVGRMFRTNVVTLAAPLTAAEAAVYVLGDALR</sequence>
<dbReference type="EMBL" id="CAJNIZ010045193">
    <property type="protein sequence ID" value="CAE7712983.1"/>
    <property type="molecule type" value="Genomic_DNA"/>
</dbReference>
<evidence type="ECO:0000313" key="4">
    <source>
        <dbReference type="EMBL" id="CAE7712983.1"/>
    </source>
</evidence>
<protein>
    <recommendedName>
        <fullName evidence="3">Helicase-associated domain-containing protein</fullName>
    </recommendedName>
</protein>
<keyword evidence="5" id="KW-1185">Reference proteome</keyword>
<accession>A0A812X3G7</accession>
<dbReference type="PANTHER" id="PTHR43519:SF1">
    <property type="entry name" value="ATP-DEPENDENT RNA HELICASE HRPB"/>
    <property type="match status" value="1"/>
</dbReference>
<reference evidence="4" key="1">
    <citation type="submission" date="2021-02" db="EMBL/GenBank/DDBJ databases">
        <authorList>
            <person name="Dougan E. K."/>
            <person name="Rhodes N."/>
            <person name="Thang M."/>
            <person name="Chan C."/>
        </authorList>
    </citation>
    <scope>NUCLEOTIDE SEQUENCE</scope>
</reference>
<organism evidence="4 5">
    <name type="scientific">Symbiodinium pilosum</name>
    <name type="common">Dinoflagellate</name>
    <dbReference type="NCBI Taxonomy" id="2952"/>
    <lineage>
        <taxon>Eukaryota</taxon>
        <taxon>Sar</taxon>
        <taxon>Alveolata</taxon>
        <taxon>Dinophyceae</taxon>
        <taxon>Suessiales</taxon>
        <taxon>Symbiodiniaceae</taxon>
        <taxon>Symbiodinium</taxon>
    </lineage>
</organism>
<keyword evidence="2" id="KW-0347">Helicase</keyword>
<dbReference type="OrthoDB" id="447971at2759"/>
<name>A0A812X3G7_SYMPI</name>
<evidence type="ECO:0000256" key="2">
    <source>
        <dbReference type="ARBA" id="ARBA00022806"/>
    </source>
</evidence>
<keyword evidence="2" id="KW-0547">Nucleotide-binding</keyword>
<dbReference type="GO" id="GO:0004386">
    <property type="term" value="F:helicase activity"/>
    <property type="evidence" value="ECO:0007669"/>
    <property type="project" value="UniProtKB-KW"/>
</dbReference>
<dbReference type="SMART" id="SM00847">
    <property type="entry name" value="HA2"/>
    <property type="match status" value="1"/>
</dbReference>
<evidence type="ECO:0000259" key="3">
    <source>
        <dbReference type="SMART" id="SM00847"/>
    </source>
</evidence>
<evidence type="ECO:0000313" key="5">
    <source>
        <dbReference type="Proteomes" id="UP000649617"/>
    </source>
</evidence>
<gene>
    <name evidence="4" type="ORF">SPIL2461_LOCUS20222</name>
</gene>
<dbReference type="AlphaFoldDB" id="A0A812X3G7"/>
<keyword evidence="1" id="KW-0378">Hydrolase</keyword>
<comment type="caution">
    <text evidence="4">The sequence shown here is derived from an EMBL/GenBank/DDBJ whole genome shotgun (WGS) entry which is preliminary data.</text>
</comment>
<dbReference type="InterPro" id="IPR007502">
    <property type="entry name" value="Helicase-assoc_dom"/>
</dbReference>
<dbReference type="Proteomes" id="UP000649617">
    <property type="component" value="Unassembled WGS sequence"/>
</dbReference>